<keyword evidence="3" id="KW-1185">Reference proteome</keyword>
<feature type="region of interest" description="Disordered" evidence="1">
    <location>
        <begin position="17"/>
        <end position="57"/>
    </location>
</feature>
<comment type="caution">
    <text evidence="2">The sequence shown here is derived from an EMBL/GenBank/DDBJ whole genome shotgun (WGS) entry which is preliminary data.</text>
</comment>
<evidence type="ECO:0000256" key="1">
    <source>
        <dbReference type="SAM" id="MobiDB-lite"/>
    </source>
</evidence>
<name>A0ABV8HGE8_9ACTN</name>
<accession>A0ABV8HGE8</accession>
<proteinExistence type="predicted"/>
<sequence>MTDYRALHLIRDLPPVVDVPDLPGEGGPRHERAAAETDAEARPTRRTADGQGGDSDS</sequence>
<evidence type="ECO:0000313" key="3">
    <source>
        <dbReference type="Proteomes" id="UP001595765"/>
    </source>
</evidence>
<protein>
    <submittedName>
        <fullName evidence="2">Uncharacterized protein</fullName>
    </submittedName>
</protein>
<evidence type="ECO:0000313" key="2">
    <source>
        <dbReference type="EMBL" id="MFC4031118.1"/>
    </source>
</evidence>
<feature type="compositionally biased region" description="Basic and acidic residues" evidence="1">
    <location>
        <begin position="27"/>
        <end position="48"/>
    </location>
</feature>
<organism evidence="2 3">
    <name type="scientific">Streptomyces polygonati</name>
    <dbReference type="NCBI Taxonomy" id="1617087"/>
    <lineage>
        <taxon>Bacteria</taxon>
        <taxon>Bacillati</taxon>
        <taxon>Actinomycetota</taxon>
        <taxon>Actinomycetes</taxon>
        <taxon>Kitasatosporales</taxon>
        <taxon>Streptomycetaceae</taxon>
        <taxon>Streptomyces</taxon>
    </lineage>
</organism>
<dbReference type="EMBL" id="JBHSBB010000007">
    <property type="protein sequence ID" value="MFC4031118.1"/>
    <property type="molecule type" value="Genomic_DNA"/>
</dbReference>
<gene>
    <name evidence="2" type="ORF">ACFO3J_06490</name>
</gene>
<dbReference type="RefSeq" id="WP_386427006.1">
    <property type="nucleotide sequence ID" value="NZ_JBHSBB010000007.1"/>
</dbReference>
<dbReference type="Proteomes" id="UP001595765">
    <property type="component" value="Unassembled WGS sequence"/>
</dbReference>
<reference evidence="3" key="1">
    <citation type="journal article" date="2019" name="Int. J. Syst. Evol. Microbiol.">
        <title>The Global Catalogue of Microorganisms (GCM) 10K type strain sequencing project: providing services to taxonomists for standard genome sequencing and annotation.</title>
        <authorList>
            <consortium name="The Broad Institute Genomics Platform"/>
            <consortium name="The Broad Institute Genome Sequencing Center for Infectious Disease"/>
            <person name="Wu L."/>
            <person name="Ma J."/>
        </authorList>
    </citation>
    <scope>NUCLEOTIDE SEQUENCE [LARGE SCALE GENOMIC DNA]</scope>
    <source>
        <strain evidence="3">CGMCC 4.7237</strain>
    </source>
</reference>